<proteinExistence type="predicted"/>
<dbReference type="Proteomes" id="UP000620124">
    <property type="component" value="Unassembled WGS sequence"/>
</dbReference>
<reference evidence="1" key="1">
    <citation type="submission" date="2020-05" db="EMBL/GenBank/DDBJ databases">
        <title>Mycena genomes resolve the evolution of fungal bioluminescence.</title>
        <authorList>
            <person name="Tsai I.J."/>
        </authorList>
    </citation>
    <scope>NUCLEOTIDE SEQUENCE</scope>
    <source>
        <strain evidence="1">CCC161011</strain>
    </source>
</reference>
<dbReference type="EMBL" id="JACAZI010000007">
    <property type="protein sequence ID" value="KAF7356502.1"/>
    <property type="molecule type" value="Genomic_DNA"/>
</dbReference>
<name>A0A8H7D201_9AGAR</name>
<sequence length="179" mass="19752">MPSPSRSSHLSSDIRPLIDALAQNSLQTSSKHKGLIKHHDNGNNLYHHIATFLTRDGMKDEQADISLAGAAMYRHFGIFAMYESSSSEPTPASCPPHEDPLVSKTKIVTPGKFRSKGHTDVRFVVTNYPQIGDTPEAVLKTGLDAADLNQHISDVNRIYWVVQDTTFPTTIEKSGRQVV</sequence>
<dbReference type="OrthoDB" id="3065631at2759"/>
<keyword evidence="2" id="KW-1185">Reference proteome</keyword>
<dbReference type="AlphaFoldDB" id="A0A8H7D201"/>
<protein>
    <submittedName>
        <fullName evidence="1">Uncharacterized protein</fullName>
    </submittedName>
</protein>
<evidence type="ECO:0000313" key="2">
    <source>
        <dbReference type="Proteomes" id="UP000620124"/>
    </source>
</evidence>
<gene>
    <name evidence="1" type="ORF">MVEN_00983400</name>
</gene>
<evidence type="ECO:0000313" key="1">
    <source>
        <dbReference type="EMBL" id="KAF7356502.1"/>
    </source>
</evidence>
<organism evidence="1 2">
    <name type="scientific">Mycena venus</name>
    <dbReference type="NCBI Taxonomy" id="2733690"/>
    <lineage>
        <taxon>Eukaryota</taxon>
        <taxon>Fungi</taxon>
        <taxon>Dikarya</taxon>
        <taxon>Basidiomycota</taxon>
        <taxon>Agaricomycotina</taxon>
        <taxon>Agaricomycetes</taxon>
        <taxon>Agaricomycetidae</taxon>
        <taxon>Agaricales</taxon>
        <taxon>Marasmiineae</taxon>
        <taxon>Mycenaceae</taxon>
        <taxon>Mycena</taxon>
    </lineage>
</organism>
<accession>A0A8H7D201</accession>
<comment type="caution">
    <text evidence="1">The sequence shown here is derived from an EMBL/GenBank/DDBJ whole genome shotgun (WGS) entry which is preliminary data.</text>
</comment>